<dbReference type="InterPro" id="IPR017871">
    <property type="entry name" value="ABC_transporter-like_CS"/>
</dbReference>
<evidence type="ECO:0000313" key="6">
    <source>
        <dbReference type="Proteomes" id="UP000250043"/>
    </source>
</evidence>
<dbReference type="SMART" id="SM00382">
    <property type="entry name" value="AAA"/>
    <property type="match status" value="1"/>
</dbReference>
<dbReference type="PROSITE" id="PS50893">
    <property type="entry name" value="ABC_TRANSPORTER_2"/>
    <property type="match status" value="1"/>
</dbReference>
<evidence type="ECO:0000313" key="5">
    <source>
        <dbReference type="EMBL" id="OCH85359.1"/>
    </source>
</evidence>
<dbReference type="Proteomes" id="UP000250043">
    <property type="component" value="Unassembled WGS sequence"/>
</dbReference>
<keyword evidence="3" id="KW-0472">Membrane</keyword>
<feature type="transmembrane region" description="Helical" evidence="3">
    <location>
        <begin position="75"/>
        <end position="99"/>
    </location>
</feature>
<dbReference type="PROSITE" id="PS00211">
    <property type="entry name" value="ABC_TRANSPORTER_1"/>
    <property type="match status" value="1"/>
</dbReference>
<keyword evidence="6" id="KW-1185">Reference proteome</keyword>
<dbReference type="GO" id="GO:0016887">
    <property type="term" value="F:ATP hydrolysis activity"/>
    <property type="evidence" value="ECO:0007669"/>
    <property type="project" value="InterPro"/>
</dbReference>
<dbReference type="InterPro" id="IPR039421">
    <property type="entry name" value="Type_1_exporter"/>
</dbReference>
<feature type="transmembrane region" description="Helical" evidence="3">
    <location>
        <begin position="228"/>
        <end position="245"/>
    </location>
</feature>
<dbReference type="Gene3D" id="3.40.50.300">
    <property type="entry name" value="P-loop containing nucleotide triphosphate hydrolases"/>
    <property type="match status" value="1"/>
</dbReference>
<evidence type="ECO:0000259" key="4">
    <source>
        <dbReference type="PROSITE" id="PS50893"/>
    </source>
</evidence>
<keyword evidence="1" id="KW-0547">Nucleotide-binding</keyword>
<keyword evidence="2" id="KW-0067">ATP-binding</keyword>
<dbReference type="Pfam" id="PF00005">
    <property type="entry name" value="ABC_tran"/>
    <property type="match status" value="1"/>
</dbReference>
<dbReference type="SUPFAM" id="SSF52540">
    <property type="entry name" value="P-loop containing nucleoside triphosphate hydrolases"/>
    <property type="match status" value="1"/>
</dbReference>
<gene>
    <name evidence="5" type="ORF">OBBRIDRAFT_763065</name>
</gene>
<feature type="domain" description="ABC transporter" evidence="4">
    <location>
        <begin position="426"/>
        <end position="706"/>
    </location>
</feature>
<dbReference type="PANTHER" id="PTHR43394:SF1">
    <property type="entry name" value="ATP-BINDING CASSETTE SUB-FAMILY B MEMBER 10, MITOCHONDRIAL"/>
    <property type="match status" value="1"/>
</dbReference>
<dbReference type="OrthoDB" id="6500128at2759"/>
<dbReference type="EMBL" id="KV722589">
    <property type="protein sequence ID" value="OCH85359.1"/>
    <property type="molecule type" value="Genomic_DNA"/>
</dbReference>
<dbReference type="InterPro" id="IPR027417">
    <property type="entry name" value="P-loop_NTPase"/>
</dbReference>
<evidence type="ECO:0000256" key="1">
    <source>
        <dbReference type="ARBA" id="ARBA00022741"/>
    </source>
</evidence>
<keyword evidence="5" id="KW-0378">Hydrolase</keyword>
<protein>
    <submittedName>
        <fullName evidence="5">P-loop containing nucleoside triphosphate hydrolase protein</fullName>
    </submittedName>
</protein>
<organism evidence="5 6">
    <name type="scientific">Obba rivulosa</name>
    <dbReference type="NCBI Taxonomy" id="1052685"/>
    <lineage>
        <taxon>Eukaryota</taxon>
        <taxon>Fungi</taxon>
        <taxon>Dikarya</taxon>
        <taxon>Basidiomycota</taxon>
        <taxon>Agaricomycotina</taxon>
        <taxon>Agaricomycetes</taxon>
        <taxon>Polyporales</taxon>
        <taxon>Gelatoporiaceae</taxon>
        <taxon>Obba</taxon>
    </lineage>
</organism>
<dbReference type="AlphaFoldDB" id="A0A8E2DH04"/>
<keyword evidence="3" id="KW-1133">Transmembrane helix</keyword>
<accession>A0A8E2DH04</accession>
<evidence type="ECO:0000256" key="2">
    <source>
        <dbReference type="ARBA" id="ARBA00022840"/>
    </source>
</evidence>
<dbReference type="InterPro" id="IPR003439">
    <property type="entry name" value="ABC_transporter-like_ATP-bd"/>
</dbReference>
<proteinExistence type="predicted"/>
<dbReference type="InterPro" id="IPR003593">
    <property type="entry name" value="AAA+_ATPase"/>
</dbReference>
<dbReference type="GO" id="GO:0015421">
    <property type="term" value="F:ABC-type oligopeptide transporter activity"/>
    <property type="evidence" value="ECO:0007669"/>
    <property type="project" value="TreeGrafter"/>
</dbReference>
<evidence type="ECO:0000256" key="3">
    <source>
        <dbReference type="SAM" id="Phobius"/>
    </source>
</evidence>
<reference evidence="5 6" key="1">
    <citation type="submission" date="2016-07" db="EMBL/GenBank/DDBJ databases">
        <title>Draft genome of the white-rot fungus Obba rivulosa 3A-2.</title>
        <authorList>
            <consortium name="DOE Joint Genome Institute"/>
            <person name="Miettinen O."/>
            <person name="Riley R."/>
            <person name="Acob R."/>
            <person name="Barry K."/>
            <person name="Cullen D."/>
            <person name="De Vries R."/>
            <person name="Hainaut M."/>
            <person name="Hatakka A."/>
            <person name="Henrissat B."/>
            <person name="Hilden K."/>
            <person name="Kuo R."/>
            <person name="Labutti K."/>
            <person name="Lipzen A."/>
            <person name="Makela M.R."/>
            <person name="Sandor L."/>
            <person name="Spatafora J.W."/>
            <person name="Grigoriev I.V."/>
            <person name="Hibbett D.S."/>
        </authorList>
    </citation>
    <scope>NUCLEOTIDE SEQUENCE [LARGE SCALE GENOMIC DNA]</scope>
    <source>
        <strain evidence="5 6">3A-2</strain>
    </source>
</reference>
<name>A0A8E2DH04_9APHY</name>
<feature type="transmembrane region" description="Helical" evidence="3">
    <location>
        <begin position="198"/>
        <end position="221"/>
    </location>
</feature>
<keyword evidence="3" id="KW-0812">Transmembrane</keyword>
<sequence length="712" mass="79809">MTINHTSDETCAFNPGDHSRVKHTKVGVWDLYEDIPRKLDHVPGASSIEKILEMKQDLPYLWRMLADIASIKSCWFLLGTYTFLCFLIDAILPAVSLWFSGQMLIIVQTVVDTRAVDKSLLLRIVAGTMCCSVSQSLLSFWSHKINVPLEQRLNQHFDQHLFRARARLDLPTYEDPVIQHQLAGVTPSNGRSIAVTTVYITTGVMQACLYVIGQFAVMFHVFREQPDALLLALFMLAALLMQQAGGRFGGVITARVWAATTKNEDYLRKQGSKRIVYNSGHRKEMIAGNLVQYLVAQFVAASKRLGEDEGDFAELASSWRNHRSNWHLVSTIMRSFDLLPQVLFILNAARLPASIPVSIASIRLIQQSLHTFAWELHSIYDNIQGLSKQLTDVRKLYDVAEIPNRIQDGDKPFPEDTQKIAAGISLEFINVSFRYPGSDTYALRGVSFKLLAGQLCIIVGSNGSGKSTILKLITRLYDPEEGEILLDGRNIRTLRLYDLRQAISVLFQDYTLFPLSIRDNIGLGDPEHACDKERIERAAELGGASEFIARLPEGLDTYLERPVKDHYGDLPAGTHTLFGRRVDYNGLRGAGEMSSTAQIGLSGGQMQRLAVARSFMRSIVSDEQKVGLLLFDEPSASLDPTAEHDLFVRLRALRGNKTMVFSSHRFGSLTRHADMILYMSNSAILESGNHEQLLARDGEYARLWKLQAQAFL</sequence>
<dbReference type="PANTHER" id="PTHR43394">
    <property type="entry name" value="ATP-DEPENDENT PERMEASE MDL1, MITOCHONDRIAL"/>
    <property type="match status" value="1"/>
</dbReference>
<dbReference type="GO" id="GO:0005524">
    <property type="term" value="F:ATP binding"/>
    <property type="evidence" value="ECO:0007669"/>
    <property type="project" value="UniProtKB-KW"/>
</dbReference>